<keyword evidence="2" id="KW-1185">Reference proteome</keyword>
<dbReference type="EMBL" id="KB908914">
    <property type="protein sequence ID" value="EOB15366.1"/>
    <property type="molecule type" value="Genomic_DNA"/>
</dbReference>
<accession>R0KWW6</accession>
<proteinExistence type="predicted"/>
<sequence length="317" mass="37572">MRTLFRLLQLYVSFKPLANIYLINKILCAVSKEDYKNENTVNTEFIDLKFIEIEVNTSILDNSDYITAELPMCVYNLMSEHSYSVKAFYDKIKSEIINQKPYLLFIVQKKFIKSIRAIFDKLQKTDNWKDLDERLTLKNLLLKFVCVIKLISSTSMLSLKNLLDNVDYKISFLKKNINNILEFKSLLIEDIKDENNSLCRIACFKETLKITTDFYLKIKNDYQLLIKKRDKTRRTILKLRNSFILRIKYMGKNLKIIEQQCFVPSRAQMLKFLYLFDQKHLNSLNNLYKSLDKTIKALLKKVVALNESMRVFVHQTD</sequence>
<evidence type="ECO:0000313" key="2">
    <source>
        <dbReference type="Proteomes" id="UP000016927"/>
    </source>
</evidence>
<dbReference type="Proteomes" id="UP000016927">
    <property type="component" value="Unassembled WGS sequence"/>
</dbReference>
<dbReference type="VEuPathDB" id="MicrosporidiaDB:NBO_6g0116"/>
<dbReference type="AlphaFoldDB" id="R0KWW6"/>
<reference evidence="1 2" key="1">
    <citation type="journal article" date="2013" name="BMC Genomics">
        <title>Comparative genomics of parasitic silkworm microsporidia reveal an association between genome expansion and host adaptation.</title>
        <authorList>
            <person name="Pan G."/>
            <person name="Xu J."/>
            <person name="Li T."/>
            <person name="Xia Q."/>
            <person name="Liu S.L."/>
            <person name="Zhang G."/>
            <person name="Li S."/>
            <person name="Li C."/>
            <person name="Liu H."/>
            <person name="Yang L."/>
            <person name="Liu T."/>
            <person name="Zhang X."/>
            <person name="Wu Z."/>
            <person name="Fan W."/>
            <person name="Dang X."/>
            <person name="Xiang H."/>
            <person name="Tao M."/>
            <person name="Li Y."/>
            <person name="Hu J."/>
            <person name="Li Z."/>
            <person name="Lin L."/>
            <person name="Luo J."/>
            <person name="Geng L."/>
            <person name="Wang L."/>
            <person name="Long M."/>
            <person name="Wan Y."/>
            <person name="He N."/>
            <person name="Zhang Z."/>
            <person name="Lu C."/>
            <person name="Keeling P.J."/>
            <person name="Wang J."/>
            <person name="Xiang Z."/>
            <person name="Zhou Z."/>
        </authorList>
    </citation>
    <scope>NUCLEOTIDE SEQUENCE [LARGE SCALE GENOMIC DNA]</scope>
    <source>
        <strain evidence="2">CQ1 / CVCC 102059</strain>
    </source>
</reference>
<evidence type="ECO:0000313" key="1">
    <source>
        <dbReference type="EMBL" id="EOB15366.1"/>
    </source>
</evidence>
<dbReference type="HOGENOM" id="CLU_1058045_0_0_1"/>
<gene>
    <name evidence="1" type="ORF">NBO_6g0116</name>
</gene>
<organism evidence="1 2">
    <name type="scientific">Nosema bombycis (strain CQ1 / CVCC 102059)</name>
    <name type="common">Microsporidian parasite</name>
    <name type="synonym">Pebrine of silkworm</name>
    <dbReference type="NCBI Taxonomy" id="578461"/>
    <lineage>
        <taxon>Eukaryota</taxon>
        <taxon>Fungi</taxon>
        <taxon>Fungi incertae sedis</taxon>
        <taxon>Microsporidia</taxon>
        <taxon>Nosematidae</taxon>
        <taxon>Nosema</taxon>
    </lineage>
</organism>
<protein>
    <submittedName>
        <fullName evidence="1">Uncharacterized protein</fullName>
    </submittedName>
</protein>
<name>R0KWW6_NOSB1</name>